<evidence type="ECO:0000256" key="20">
    <source>
        <dbReference type="SAM" id="MobiDB-lite"/>
    </source>
</evidence>
<evidence type="ECO:0000256" key="2">
    <source>
        <dbReference type="ARBA" id="ARBA00000909"/>
    </source>
</evidence>
<comment type="catalytic activity">
    <reaction evidence="15 17 19">
        <text>(6S)-NADHX + ADP = AMP + phosphate + NADH + H(+)</text>
        <dbReference type="Rhea" id="RHEA:32223"/>
        <dbReference type="ChEBI" id="CHEBI:15378"/>
        <dbReference type="ChEBI" id="CHEBI:43474"/>
        <dbReference type="ChEBI" id="CHEBI:57945"/>
        <dbReference type="ChEBI" id="CHEBI:64074"/>
        <dbReference type="ChEBI" id="CHEBI:456215"/>
        <dbReference type="ChEBI" id="CHEBI:456216"/>
        <dbReference type="EC" id="4.2.1.136"/>
    </reaction>
</comment>
<comment type="function">
    <text evidence="17">Catalyzes the dehydration of the S-form of NAD(P)HX at the expense of ADP, which is converted to AMP. Together with NAD(P)HX epimerase, which catalyzes the epimerization of the S- and R-forms, the enzyme allows the repair of both epimers of NAD(P)HX, a damaged form of NAD(P)H that is a result of enzymatic or heat-dependent hydration.</text>
</comment>
<dbReference type="EC" id="4.2.1.136" evidence="19"/>
<comment type="cofactor">
    <cofactor evidence="18 19">
        <name>K(+)</name>
        <dbReference type="ChEBI" id="CHEBI:29103"/>
    </cofactor>
    <text evidence="18 19">Binds 1 potassium ion per subunit.</text>
</comment>
<dbReference type="SUPFAM" id="SSF53613">
    <property type="entry name" value="Ribokinase-like"/>
    <property type="match status" value="1"/>
</dbReference>
<dbReference type="Gene3D" id="3.40.1190.20">
    <property type="match status" value="1"/>
</dbReference>
<feature type="binding site" evidence="18">
    <location>
        <position position="131"/>
    </location>
    <ligand>
        <name>K(+)</name>
        <dbReference type="ChEBI" id="CHEBI:29103"/>
    </ligand>
</feature>
<dbReference type="PANTHER" id="PTHR12592:SF0">
    <property type="entry name" value="ATP-DEPENDENT (S)-NAD(P)H-HYDRATE DEHYDRATASE"/>
    <property type="match status" value="1"/>
</dbReference>
<comment type="similarity">
    <text evidence="17">Belongs to the NnrD/CARKD family.</text>
</comment>
<evidence type="ECO:0000256" key="6">
    <source>
        <dbReference type="ARBA" id="ARBA00022741"/>
    </source>
</evidence>
<comment type="catalytic activity">
    <reaction evidence="1 18 19">
        <text>(6R)-NADHX = (6S)-NADHX</text>
        <dbReference type="Rhea" id="RHEA:32215"/>
        <dbReference type="ChEBI" id="CHEBI:64074"/>
        <dbReference type="ChEBI" id="CHEBI:64075"/>
        <dbReference type="EC" id="5.1.99.6"/>
    </reaction>
</comment>
<feature type="binding site" evidence="18">
    <location>
        <position position="164"/>
    </location>
    <ligand>
        <name>(6S)-NADPHX</name>
        <dbReference type="ChEBI" id="CHEBI:64076"/>
    </ligand>
</feature>
<feature type="binding site" evidence="18">
    <location>
        <position position="167"/>
    </location>
    <ligand>
        <name>K(+)</name>
        <dbReference type="ChEBI" id="CHEBI:29103"/>
    </ligand>
</feature>
<accession>A0A1M4SJR0</accession>
<evidence type="ECO:0000256" key="14">
    <source>
        <dbReference type="ARBA" id="ARBA00025153"/>
    </source>
</evidence>
<feature type="binding site" evidence="17">
    <location>
        <begin position="425"/>
        <end position="429"/>
    </location>
    <ligand>
        <name>AMP</name>
        <dbReference type="ChEBI" id="CHEBI:456215"/>
    </ligand>
</feature>
<evidence type="ECO:0000256" key="18">
    <source>
        <dbReference type="HAMAP-Rule" id="MF_01966"/>
    </source>
</evidence>
<dbReference type="GO" id="GO:0052856">
    <property type="term" value="F:NAD(P)HX epimerase activity"/>
    <property type="evidence" value="ECO:0007669"/>
    <property type="project" value="UniProtKB-UniRule"/>
</dbReference>
<evidence type="ECO:0000256" key="8">
    <source>
        <dbReference type="ARBA" id="ARBA00022857"/>
    </source>
</evidence>
<dbReference type="PROSITE" id="PS51383">
    <property type="entry name" value="YJEF_C_3"/>
    <property type="match status" value="1"/>
</dbReference>
<feature type="binding site" evidence="17">
    <location>
        <position position="454"/>
    </location>
    <ligand>
        <name>AMP</name>
        <dbReference type="ChEBI" id="CHEBI:456215"/>
    </ligand>
</feature>
<dbReference type="HAMAP" id="MF_01965">
    <property type="entry name" value="NADHX_dehydratase"/>
    <property type="match status" value="1"/>
</dbReference>
<keyword evidence="7 17" id="KW-0067">ATP-binding</keyword>
<comment type="catalytic activity">
    <reaction evidence="2 18 19">
        <text>(6R)-NADPHX = (6S)-NADPHX</text>
        <dbReference type="Rhea" id="RHEA:32227"/>
        <dbReference type="ChEBI" id="CHEBI:64076"/>
        <dbReference type="ChEBI" id="CHEBI:64077"/>
        <dbReference type="EC" id="5.1.99.6"/>
    </reaction>
</comment>
<keyword evidence="11 18" id="KW-0413">Isomerase</keyword>
<dbReference type="GO" id="GO:0046872">
    <property type="term" value="F:metal ion binding"/>
    <property type="evidence" value="ECO:0007669"/>
    <property type="project" value="UniProtKB-UniRule"/>
</dbReference>
<evidence type="ECO:0000256" key="10">
    <source>
        <dbReference type="ARBA" id="ARBA00023027"/>
    </source>
</evidence>
<dbReference type="InterPro" id="IPR017953">
    <property type="entry name" value="Carbohydrate_kinase_pred_CS"/>
</dbReference>
<comment type="catalytic activity">
    <reaction evidence="16 17 19">
        <text>(6S)-NADPHX + ADP = AMP + phosphate + NADPH + H(+)</text>
        <dbReference type="Rhea" id="RHEA:32235"/>
        <dbReference type="ChEBI" id="CHEBI:15378"/>
        <dbReference type="ChEBI" id="CHEBI:43474"/>
        <dbReference type="ChEBI" id="CHEBI:57783"/>
        <dbReference type="ChEBI" id="CHEBI:64076"/>
        <dbReference type="ChEBI" id="CHEBI:456215"/>
        <dbReference type="ChEBI" id="CHEBI:456216"/>
        <dbReference type="EC" id="4.2.1.136"/>
    </reaction>
</comment>
<dbReference type="STRING" id="1121391.SAMN02745206_00117"/>
<dbReference type="HAMAP" id="MF_01966">
    <property type="entry name" value="NADHX_epimerase"/>
    <property type="match status" value="1"/>
</dbReference>
<evidence type="ECO:0000259" key="22">
    <source>
        <dbReference type="PROSITE" id="PS51385"/>
    </source>
</evidence>
<comment type="similarity">
    <text evidence="3 19">In the N-terminal section; belongs to the NnrE/AIBP family.</text>
</comment>
<evidence type="ECO:0000256" key="7">
    <source>
        <dbReference type="ARBA" id="ARBA00022840"/>
    </source>
</evidence>
<feature type="binding site" evidence="17">
    <location>
        <position position="337"/>
    </location>
    <ligand>
        <name>(6S)-NADPHX</name>
        <dbReference type="ChEBI" id="CHEBI:64076"/>
    </ligand>
</feature>
<dbReference type="EMBL" id="FQVB01000003">
    <property type="protein sequence ID" value="SHE32431.1"/>
    <property type="molecule type" value="Genomic_DNA"/>
</dbReference>
<protein>
    <recommendedName>
        <fullName evidence="19">Bifunctional NAD(P)H-hydrate repair enzyme</fullName>
    </recommendedName>
    <alternativeName>
        <fullName evidence="19">Nicotinamide nucleotide repair protein</fullName>
    </alternativeName>
    <domain>
        <recommendedName>
            <fullName evidence="19">ADP-dependent (S)-NAD(P)H-hydrate dehydratase</fullName>
            <ecNumber evidence="19">4.2.1.136</ecNumber>
        </recommendedName>
        <alternativeName>
            <fullName evidence="19">ADP-dependent NAD(P)HX dehydratase</fullName>
        </alternativeName>
    </domain>
    <domain>
        <recommendedName>
            <fullName evidence="19">NAD(P)H-hydrate epimerase</fullName>
            <ecNumber evidence="19">5.1.99.6</ecNumber>
        </recommendedName>
    </domain>
</protein>
<evidence type="ECO:0000256" key="15">
    <source>
        <dbReference type="ARBA" id="ARBA00048238"/>
    </source>
</evidence>
<feature type="domain" description="YjeF C-terminal" evidence="21">
    <location>
        <begin position="231"/>
        <end position="514"/>
    </location>
</feature>
<dbReference type="InterPro" id="IPR004443">
    <property type="entry name" value="YjeF_N_dom"/>
</dbReference>
<keyword evidence="13" id="KW-0511">Multifunctional enzyme</keyword>
<dbReference type="CDD" id="cd01171">
    <property type="entry name" value="YXKO-related"/>
    <property type="match status" value="1"/>
</dbReference>
<sequence>MLLATASEMAELDRKTIEEIGIPGIVLMENAARGAAAFFEAVIPDLARRHIVVLAGSGNNAGDGFALARIFHGKGAPVRVVCLRPAHRLKGDALINYNILHRLGIPVYHWDEREDFALQFAHVQKADVILDALLGTGLQSEVRGLYREVIDAVNALGKPVLSVDVPSGLHAGTGRVLGTAIKATATATFGLLKVGHVMGEGPARSGRVQVVDIGIPPAVTASSGIQRWLLDRGLCSSWISPRPADTHKGRAGHLCVLSGSAGKTGAAALVCEGALRVGAGLVTLFVPRSLNPVMEVKLTEAMTLPVEETEAQSVSLAARETILEFLADKEALAAGPGISLHEGTQALLKELVEKSPVPLVLDADALTILARDPAPLQNASSPVIVTPHPGEMARLAGLSVPQVQKNRLDVAAEFSRRHNVIVVLKGHGTLVAAPDGRLAVNTTGTPAMASGGMGDVLTGMIAGLVVQGLEPFRAACLGVYLHGLAAEEASGNATSRGLIATDLLPVIPRLIGRLETEDPGSSHLQADDDPHQRR</sequence>
<dbReference type="GO" id="GO:0046496">
    <property type="term" value="P:nicotinamide nucleotide metabolic process"/>
    <property type="evidence" value="ECO:0007669"/>
    <property type="project" value="UniProtKB-UniRule"/>
</dbReference>
<dbReference type="RefSeq" id="WP_073035945.1">
    <property type="nucleotide sequence ID" value="NZ_FQVB01000003.1"/>
</dbReference>
<comment type="subunit">
    <text evidence="17">Homotetramer.</text>
</comment>
<comment type="caution">
    <text evidence="18">Lacks conserved residue(s) required for the propagation of feature annotation.</text>
</comment>
<keyword evidence="10 17" id="KW-0520">NAD</keyword>
<evidence type="ECO:0000259" key="21">
    <source>
        <dbReference type="PROSITE" id="PS51383"/>
    </source>
</evidence>
<dbReference type="Pfam" id="PF01256">
    <property type="entry name" value="Carb_kinase"/>
    <property type="match status" value="1"/>
</dbReference>
<dbReference type="NCBIfam" id="TIGR00197">
    <property type="entry name" value="yjeF_nterm"/>
    <property type="match status" value="1"/>
</dbReference>
<feature type="binding site" evidence="18">
    <location>
        <position position="60"/>
    </location>
    <ligand>
        <name>K(+)</name>
        <dbReference type="ChEBI" id="CHEBI:29103"/>
    </ligand>
</feature>
<evidence type="ECO:0000256" key="4">
    <source>
        <dbReference type="ARBA" id="ARBA00009524"/>
    </source>
</evidence>
<feature type="binding site" evidence="17">
    <location>
        <position position="455"/>
    </location>
    <ligand>
        <name>(6S)-NADPHX</name>
        <dbReference type="ChEBI" id="CHEBI:64076"/>
    </ligand>
</feature>
<dbReference type="AlphaFoldDB" id="A0A1M4SJR0"/>
<evidence type="ECO:0000313" key="23">
    <source>
        <dbReference type="EMBL" id="SHE32431.1"/>
    </source>
</evidence>
<evidence type="ECO:0000256" key="17">
    <source>
        <dbReference type="HAMAP-Rule" id="MF_01965"/>
    </source>
</evidence>
<feature type="compositionally biased region" description="Basic and acidic residues" evidence="20">
    <location>
        <begin position="525"/>
        <end position="534"/>
    </location>
</feature>
<reference evidence="24" key="1">
    <citation type="submission" date="2016-11" db="EMBL/GenBank/DDBJ databases">
        <authorList>
            <person name="Varghese N."/>
            <person name="Submissions S."/>
        </authorList>
    </citation>
    <scope>NUCLEOTIDE SEQUENCE [LARGE SCALE GENOMIC DNA]</scope>
    <source>
        <strain evidence="24">DSM 9756</strain>
    </source>
</reference>
<comment type="function">
    <text evidence="18">Catalyzes the epimerization of the S- and R-forms of NAD(P)HX, a damaged form of NAD(P)H that is a result of enzymatic or heat-dependent hydration. This is a prerequisite for the S-specific NAD(P)H-hydrate dehydratase to allow the repair of both epimers of NAD(P)HX.</text>
</comment>
<dbReference type="PROSITE" id="PS51385">
    <property type="entry name" value="YJEF_N"/>
    <property type="match status" value="1"/>
</dbReference>
<dbReference type="Proteomes" id="UP000184076">
    <property type="component" value="Unassembled WGS sequence"/>
</dbReference>
<dbReference type="NCBIfam" id="TIGR00196">
    <property type="entry name" value="yjeF_cterm"/>
    <property type="match status" value="1"/>
</dbReference>
<keyword evidence="9 18" id="KW-0630">Potassium</keyword>
<feature type="binding site" evidence="17">
    <location>
        <position position="266"/>
    </location>
    <ligand>
        <name>(6S)-NADPHX</name>
        <dbReference type="ChEBI" id="CHEBI:64076"/>
    </ligand>
</feature>
<dbReference type="GO" id="GO:0005524">
    <property type="term" value="F:ATP binding"/>
    <property type="evidence" value="ECO:0007669"/>
    <property type="project" value="UniProtKB-UniRule"/>
</dbReference>
<organism evidence="23 24">
    <name type="scientific">Desulfacinum infernum DSM 9756</name>
    <dbReference type="NCBI Taxonomy" id="1121391"/>
    <lineage>
        <taxon>Bacteria</taxon>
        <taxon>Pseudomonadati</taxon>
        <taxon>Thermodesulfobacteriota</taxon>
        <taxon>Syntrophobacteria</taxon>
        <taxon>Syntrophobacterales</taxon>
        <taxon>Syntrophobacteraceae</taxon>
        <taxon>Desulfacinum</taxon>
    </lineage>
</organism>
<dbReference type="InterPro" id="IPR029056">
    <property type="entry name" value="Ribokinase-like"/>
</dbReference>
<comment type="similarity">
    <text evidence="4 19">In the C-terminal section; belongs to the NnrD/CARKD family.</text>
</comment>
<dbReference type="PIRSF" id="PIRSF017184">
    <property type="entry name" value="Nnr"/>
    <property type="match status" value="1"/>
</dbReference>
<evidence type="ECO:0000256" key="9">
    <source>
        <dbReference type="ARBA" id="ARBA00022958"/>
    </source>
</evidence>
<dbReference type="Pfam" id="PF03853">
    <property type="entry name" value="YjeF_N"/>
    <property type="match status" value="1"/>
</dbReference>
<dbReference type="InterPro" id="IPR030677">
    <property type="entry name" value="Nnr"/>
</dbReference>
<dbReference type="Gene3D" id="3.40.50.10260">
    <property type="entry name" value="YjeF N-terminal domain"/>
    <property type="match status" value="1"/>
</dbReference>
<feature type="binding site" evidence="18">
    <location>
        <position position="146"/>
    </location>
    <ligand>
        <name>(6S)-NADPHX</name>
        <dbReference type="ChEBI" id="CHEBI:64076"/>
    </ligand>
</feature>
<dbReference type="SUPFAM" id="SSF64153">
    <property type="entry name" value="YjeF N-terminal domain-like"/>
    <property type="match status" value="1"/>
</dbReference>
<dbReference type="EC" id="5.1.99.6" evidence="19"/>
<evidence type="ECO:0000313" key="24">
    <source>
        <dbReference type="Proteomes" id="UP000184076"/>
    </source>
</evidence>
<proteinExistence type="inferred from homology"/>
<feature type="domain" description="YjeF N-terminal" evidence="22">
    <location>
        <begin position="9"/>
        <end position="221"/>
    </location>
</feature>
<comment type="cofactor">
    <cofactor evidence="17">
        <name>Mg(2+)</name>
        <dbReference type="ChEBI" id="CHEBI:18420"/>
    </cofactor>
</comment>
<feature type="binding site" evidence="17">
    <location>
        <position position="388"/>
    </location>
    <ligand>
        <name>(6S)-NADPHX</name>
        <dbReference type="ChEBI" id="CHEBI:64076"/>
    </ligand>
</feature>
<keyword evidence="12 17" id="KW-0456">Lyase</keyword>
<dbReference type="InterPro" id="IPR036652">
    <property type="entry name" value="YjeF_N_dom_sf"/>
</dbReference>
<name>A0A1M4SJR0_9BACT</name>
<feature type="region of interest" description="Disordered" evidence="20">
    <location>
        <begin position="515"/>
        <end position="534"/>
    </location>
</feature>
<evidence type="ECO:0000256" key="16">
    <source>
        <dbReference type="ARBA" id="ARBA00049209"/>
    </source>
</evidence>
<evidence type="ECO:0000256" key="11">
    <source>
        <dbReference type="ARBA" id="ARBA00023235"/>
    </source>
</evidence>
<comment type="similarity">
    <text evidence="18">Belongs to the NnrE/AIBP family.</text>
</comment>
<dbReference type="GO" id="GO:0052855">
    <property type="term" value="F:ADP-dependent NAD(P)H-hydrate dehydratase activity"/>
    <property type="evidence" value="ECO:0007669"/>
    <property type="project" value="UniProtKB-UniRule"/>
</dbReference>
<keyword evidence="6 17" id="KW-0547">Nucleotide-binding</keyword>
<keyword evidence="8 17" id="KW-0521">NADP</keyword>
<keyword evidence="24" id="KW-1185">Reference proteome</keyword>
<gene>
    <name evidence="18" type="primary">nnrE</name>
    <name evidence="17" type="synonym">nnrD</name>
    <name evidence="23" type="ORF">SAMN02745206_00117</name>
</gene>
<keyword evidence="5 18" id="KW-0479">Metal-binding</keyword>
<evidence type="ECO:0000256" key="1">
    <source>
        <dbReference type="ARBA" id="ARBA00000013"/>
    </source>
</evidence>
<dbReference type="OrthoDB" id="9806925at2"/>
<evidence type="ECO:0000256" key="19">
    <source>
        <dbReference type="PIRNR" id="PIRNR017184"/>
    </source>
</evidence>
<evidence type="ECO:0000256" key="5">
    <source>
        <dbReference type="ARBA" id="ARBA00022723"/>
    </source>
</evidence>
<dbReference type="InterPro" id="IPR000631">
    <property type="entry name" value="CARKD"/>
</dbReference>
<evidence type="ECO:0000256" key="12">
    <source>
        <dbReference type="ARBA" id="ARBA00023239"/>
    </source>
</evidence>
<evidence type="ECO:0000256" key="13">
    <source>
        <dbReference type="ARBA" id="ARBA00023268"/>
    </source>
</evidence>
<feature type="binding site" evidence="18">
    <location>
        <begin position="135"/>
        <end position="141"/>
    </location>
    <ligand>
        <name>(6S)-NADPHX</name>
        <dbReference type="ChEBI" id="CHEBI:64076"/>
    </ligand>
</feature>
<dbReference type="PANTHER" id="PTHR12592">
    <property type="entry name" value="ATP-DEPENDENT (S)-NAD(P)H-HYDRATE DEHYDRATASE FAMILY MEMBER"/>
    <property type="match status" value="1"/>
</dbReference>
<dbReference type="PROSITE" id="PS01050">
    <property type="entry name" value="YJEF_C_2"/>
    <property type="match status" value="1"/>
</dbReference>
<comment type="function">
    <text evidence="14 19">Bifunctional enzyme that catalyzes the epimerization of the S- and R-forms of NAD(P)HX and the dehydration of the S-form of NAD(P)HX at the expense of ADP, which is converted to AMP. This allows the repair of both epimers of NAD(P)HX, a damaged form of NAD(P)H that is a result of enzymatic or heat-dependent hydration.</text>
</comment>
<dbReference type="GO" id="GO:0110051">
    <property type="term" value="P:metabolite repair"/>
    <property type="evidence" value="ECO:0007669"/>
    <property type="project" value="TreeGrafter"/>
</dbReference>
<evidence type="ECO:0000256" key="3">
    <source>
        <dbReference type="ARBA" id="ARBA00006001"/>
    </source>
</evidence>